<organism evidence="2 3">
    <name type="scientific">Ranitomeya imitator</name>
    <name type="common">mimic poison frog</name>
    <dbReference type="NCBI Taxonomy" id="111125"/>
    <lineage>
        <taxon>Eukaryota</taxon>
        <taxon>Metazoa</taxon>
        <taxon>Chordata</taxon>
        <taxon>Craniata</taxon>
        <taxon>Vertebrata</taxon>
        <taxon>Euteleostomi</taxon>
        <taxon>Amphibia</taxon>
        <taxon>Batrachia</taxon>
        <taxon>Anura</taxon>
        <taxon>Neobatrachia</taxon>
        <taxon>Hyloidea</taxon>
        <taxon>Dendrobatidae</taxon>
        <taxon>Dendrobatinae</taxon>
        <taxon>Ranitomeya</taxon>
    </lineage>
</organism>
<comment type="caution">
    <text evidence="2">The sequence shown here is derived from an EMBL/GenBank/DDBJ whole genome shotgun (WGS) entry which is preliminary data.</text>
</comment>
<gene>
    <name evidence="2" type="ORF">RIMI_LOCUS12339304</name>
</gene>
<reference evidence="2" key="1">
    <citation type="submission" date="2023-07" db="EMBL/GenBank/DDBJ databases">
        <authorList>
            <person name="Stuckert A."/>
        </authorList>
    </citation>
    <scope>NUCLEOTIDE SEQUENCE</scope>
</reference>
<feature type="chain" id="PRO_5047046887" evidence="1">
    <location>
        <begin position="19"/>
        <end position="87"/>
    </location>
</feature>
<dbReference type="InterPro" id="IPR052577">
    <property type="entry name" value="VWA7"/>
</dbReference>
<feature type="signal peptide" evidence="1">
    <location>
        <begin position="1"/>
        <end position="18"/>
    </location>
</feature>
<protein>
    <submittedName>
        <fullName evidence="2">Uncharacterized protein</fullName>
    </submittedName>
</protein>
<proteinExistence type="predicted"/>
<keyword evidence="3" id="KW-1185">Reference proteome</keyword>
<sequence>MLLPFLFLWGLAIPGGHAFFPNFWSKFLSFTWGSFTHQDLTEEAVLNITLQILLDNKHPTRPPLRWEDFEGIYLHYGENFSDMSFYT</sequence>
<dbReference type="Proteomes" id="UP001176940">
    <property type="component" value="Unassembled WGS sequence"/>
</dbReference>
<keyword evidence="1" id="KW-0732">Signal</keyword>
<dbReference type="PANTHER" id="PTHR14905:SF7">
    <property type="entry name" value="VON WILLEBRAND FACTOR A DOMAIN-CONTAINING PROTEIN 7"/>
    <property type="match status" value="1"/>
</dbReference>
<name>A0ABN9LUB1_9NEOB</name>
<dbReference type="EMBL" id="CAUEEQ010029133">
    <property type="protein sequence ID" value="CAJ0948833.1"/>
    <property type="molecule type" value="Genomic_DNA"/>
</dbReference>
<dbReference type="PANTHER" id="PTHR14905">
    <property type="entry name" value="NG37"/>
    <property type="match status" value="1"/>
</dbReference>
<evidence type="ECO:0000256" key="1">
    <source>
        <dbReference type="SAM" id="SignalP"/>
    </source>
</evidence>
<evidence type="ECO:0000313" key="2">
    <source>
        <dbReference type="EMBL" id="CAJ0948833.1"/>
    </source>
</evidence>
<evidence type="ECO:0000313" key="3">
    <source>
        <dbReference type="Proteomes" id="UP001176940"/>
    </source>
</evidence>
<accession>A0ABN9LUB1</accession>